<evidence type="ECO:0000313" key="3">
    <source>
        <dbReference type="Proteomes" id="UP000177697"/>
    </source>
</evidence>
<organism evidence="2 3">
    <name type="scientific">Candidatus Zambryskibacteria bacterium RIFOXYC1_FULL_39_10</name>
    <dbReference type="NCBI Taxonomy" id="1802779"/>
    <lineage>
        <taxon>Bacteria</taxon>
        <taxon>Candidatus Zambryskiibacteriota</taxon>
    </lineage>
</organism>
<reference evidence="2 3" key="1">
    <citation type="journal article" date="2016" name="Nat. Commun.">
        <title>Thousands of microbial genomes shed light on interconnected biogeochemical processes in an aquifer system.</title>
        <authorList>
            <person name="Anantharaman K."/>
            <person name="Brown C.T."/>
            <person name="Hug L.A."/>
            <person name="Sharon I."/>
            <person name="Castelle C.J."/>
            <person name="Probst A.J."/>
            <person name="Thomas B.C."/>
            <person name="Singh A."/>
            <person name="Wilkins M.J."/>
            <person name="Karaoz U."/>
            <person name="Brodie E.L."/>
            <person name="Williams K.H."/>
            <person name="Hubbard S.S."/>
            <person name="Banfield J.F."/>
        </authorList>
    </citation>
    <scope>NUCLEOTIDE SEQUENCE [LARGE SCALE GENOMIC DNA]</scope>
</reference>
<dbReference type="EMBL" id="MHWW01000005">
    <property type="protein sequence ID" value="OHB15789.1"/>
    <property type="molecule type" value="Genomic_DNA"/>
</dbReference>
<sequence>MELTRSQPQYGYALAGIQQDELSNLAEHHYLVTFTAWQLASQVKKAGAKIDIQKVLEFCLIHDLGELFGGDIAMPYARANPKAKIHAKAFEEENQRFLSKFFGNQSDYFKELGREILNAKSDECIIAKIADYIEVTHYKQYVKVFSKFDTDLVKPKLMEMIGKMKDPIAKRELNKFIKSWTVNISKKDIPEILYENAEK</sequence>
<dbReference type="SUPFAM" id="SSF109604">
    <property type="entry name" value="HD-domain/PDEase-like"/>
    <property type="match status" value="1"/>
</dbReference>
<accession>A0A1G2V2C9</accession>
<dbReference type="Proteomes" id="UP000177697">
    <property type="component" value="Unassembled WGS sequence"/>
</dbReference>
<protein>
    <recommendedName>
        <fullName evidence="1">HD domain-containing protein</fullName>
    </recommendedName>
</protein>
<feature type="domain" description="HD" evidence="1">
    <location>
        <begin position="23"/>
        <end position="138"/>
    </location>
</feature>
<evidence type="ECO:0000313" key="2">
    <source>
        <dbReference type="EMBL" id="OHB15789.1"/>
    </source>
</evidence>
<dbReference type="Gene3D" id="1.10.3210.10">
    <property type="entry name" value="Hypothetical protein af1432"/>
    <property type="match status" value="1"/>
</dbReference>
<evidence type="ECO:0000259" key="1">
    <source>
        <dbReference type="Pfam" id="PF13023"/>
    </source>
</evidence>
<dbReference type="InterPro" id="IPR006674">
    <property type="entry name" value="HD_domain"/>
</dbReference>
<name>A0A1G2V2C9_9BACT</name>
<gene>
    <name evidence="2" type="ORF">A2431_00800</name>
</gene>
<proteinExistence type="predicted"/>
<dbReference type="Pfam" id="PF13023">
    <property type="entry name" value="HD_3"/>
    <property type="match status" value="1"/>
</dbReference>
<dbReference type="AlphaFoldDB" id="A0A1G2V2C9"/>
<comment type="caution">
    <text evidence="2">The sequence shown here is derived from an EMBL/GenBank/DDBJ whole genome shotgun (WGS) entry which is preliminary data.</text>
</comment>